<dbReference type="PIRSF" id="PIRSF017222">
    <property type="entry name" value="eIF2A"/>
    <property type="match status" value="1"/>
</dbReference>
<dbReference type="GO" id="GO:0043022">
    <property type="term" value="F:ribosome binding"/>
    <property type="evidence" value="ECO:0007669"/>
    <property type="project" value="UniProtKB-UniRule"/>
</dbReference>
<keyword evidence="12" id="KW-1185">Reference proteome</keyword>
<dbReference type="GO" id="GO:0003729">
    <property type="term" value="F:mRNA binding"/>
    <property type="evidence" value="ECO:0007669"/>
    <property type="project" value="TreeGrafter"/>
</dbReference>
<accession>A0A1E4TXF5</accession>
<proteinExistence type="inferred from homology"/>
<dbReference type="InterPro" id="IPR011387">
    <property type="entry name" value="TIF2A"/>
</dbReference>
<dbReference type="InterPro" id="IPR015943">
    <property type="entry name" value="WD40/YVTN_repeat-like_dom_sf"/>
</dbReference>
<dbReference type="GO" id="GO:0017148">
    <property type="term" value="P:negative regulation of translation"/>
    <property type="evidence" value="ECO:0007669"/>
    <property type="project" value="EnsemblFungi"/>
</dbReference>
<evidence type="ECO:0000256" key="6">
    <source>
        <dbReference type="ARBA" id="ARBA00022845"/>
    </source>
</evidence>
<keyword evidence="4" id="KW-0853">WD repeat</keyword>
<evidence type="ECO:0000256" key="8">
    <source>
        <dbReference type="PIRNR" id="PIRNR017222"/>
    </source>
</evidence>
<reference evidence="12" key="1">
    <citation type="submission" date="2016-05" db="EMBL/GenBank/DDBJ databases">
        <title>Comparative genomics of biotechnologically important yeasts.</title>
        <authorList>
            <consortium name="DOE Joint Genome Institute"/>
            <person name="Riley R."/>
            <person name="Haridas S."/>
            <person name="Wolfe K.H."/>
            <person name="Lopes M.R."/>
            <person name="Hittinger C.T."/>
            <person name="Goker M."/>
            <person name="Salamov A."/>
            <person name="Wisecaver J."/>
            <person name="Long T.M."/>
            <person name="Aerts A.L."/>
            <person name="Barry K."/>
            <person name="Choi C."/>
            <person name="Clum A."/>
            <person name="Coughlan A.Y."/>
            <person name="Deshpande S."/>
            <person name="Douglass A.P."/>
            <person name="Hanson S.J."/>
            <person name="Klenk H.-P."/>
            <person name="Labutti K."/>
            <person name="Lapidus A."/>
            <person name="Lindquist E."/>
            <person name="Lipzen A."/>
            <person name="Meier-Kolthoff J.P."/>
            <person name="Ohm R.A."/>
            <person name="Otillar R.P."/>
            <person name="Pangilinan J."/>
            <person name="Peng Y."/>
            <person name="Rokas A."/>
            <person name="Rosa C.A."/>
            <person name="Scheuner C."/>
            <person name="Sibirny A.A."/>
            <person name="Slot J.C."/>
            <person name="Stielow J.B."/>
            <person name="Sun H."/>
            <person name="Kurtzman C.P."/>
            <person name="Blackwell M."/>
            <person name="Grigoriev I.V."/>
            <person name="Jeffries T.W."/>
        </authorList>
    </citation>
    <scope>NUCLEOTIDE SEQUENCE [LARGE SCALE GENOMIC DNA]</scope>
    <source>
        <strain evidence="12">NRRL Y-2460</strain>
    </source>
</reference>
<evidence type="ECO:0000313" key="12">
    <source>
        <dbReference type="Proteomes" id="UP000094236"/>
    </source>
</evidence>
<evidence type="ECO:0000256" key="4">
    <source>
        <dbReference type="ARBA" id="ARBA00022574"/>
    </source>
</evidence>
<dbReference type="EMBL" id="KV454013">
    <property type="protein sequence ID" value="ODV96473.1"/>
    <property type="molecule type" value="Genomic_DNA"/>
</dbReference>
<sequence length="661" mass="72927">MVVTQFYCRQPKSLELIEGPVAFGQVQDFTRPSFDCKNSCYSSNGKVLAYTQPKSVVLVNPENGKTIAILPVEEVFDLHFSPLGKYLCTWSKPICLNKESGIWNNNVKIWEILKFEGNGDIGDDNNVEMIGEFSNKNQAGWKPQFTADESLMSKTINQHEIQFFQTKKKSTINFILEKPFAILNSKEFGKIQNFAISPGKNPSIAIFIPENNGKPASIKVYNIPNFNQPVSQKQFFKAEKCQFKWNSLGTSLLALVSTDVDQSNKSYYGETTLYLLGIIGSFDQRINLDKEGPIHDITWSPSSREFAVSYGYMPAATTFFDARGNSIYSLPPAPRNTILFSPHAKFVLVAGFGNLQGTVDIYDRQNKFAKITSFEASNTSVCAWSPDGRYILTATTSPRLRVDNCAKIWHASGVLLYYKPYQELFGVSWRPQDLSLFPPLKKLEDPLPQHESAIEFLAKRKSKSSTSSGSSEKKSTGAYRPPHARNGANGGSNNNSSTSLYEREMKSNGSLATARTVPGATPVGTEASESKSASKNRKRKQKKELAQKEALTSSSPSPAAAAALTDAIITPSSTPGAATAAATVSTSNSTNNSNNDSNNLVYGGVQSMEEKKIRSLLKKLRAIENLKEKQAIGEPLEETQILKIQTEDKVKSELEKLGYKC</sequence>
<dbReference type="OrthoDB" id="2194683at2759"/>
<dbReference type="Pfam" id="PF08662">
    <property type="entry name" value="eIF2A"/>
    <property type="match status" value="1"/>
</dbReference>
<evidence type="ECO:0000256" key="7">
    <source>
        <dbReference type="ARBA" id="ARBA00022917"/>
    </source>
</evidence>
<evidence type="ECO:0000313" key="11">
    <source>
        <dbReference type="EMBL" id="ODV96473.1"/>
    </source>
</evidence>
<dbReference type="InterPro" id="IPR013979">
    <property type="entry name" value="TIF_beta_prop-like"/>
</dbReference>
<dbReference type="GO" id="GO:0003743">
    <property type="term" value="F:translation initiation factor activity"/>
    <property type="evidence" value="ECO:0007669"/>
    <property type="project" value="UniProtKB-UniRule"/>
</dbReference>
<evidence type="ECO:0000256" key="3">
    <source>
        <dbReference type="ARBA" id="ARBA00022540"/>
    </source>
</evidence>
<dbReference type="GO" id="GO:0000049">
    <property type="term" value="F:tRNA binding"/>
    <property type="evidence" value="ECO:0007669"/>
    <property type="project" value="UniProtKB-UniRule"/>
</dbReference>
<dbReference type="PANTHER" id="PTHR13227">
    <property type="entry name" value="EUKARYOTIC TRANSLATION INITIATION FACTOR 2A"/>
    <property type="match status" value="1"/>
</dbReference>
<dbReference type="GO" id="GO:0022627">
    <property type="term" value="C:cytosolic small ribosomal subunit"/>
    <property type="evidence" value="ECO:0007669"/>
    <property type="project" value="TreeGrafter"/>
</dbReference>
<dbReference type="STRING" id="669874.A0A1E4TXF5"/>
<evidence type="ECO:0000259" key="10">
    <source>
        <dbReference type="Pfam" id="PF08662"/>
    </source>
</evidence>
<dbReference type="AlphaFoldDB" id="A0A1E4TXF5"/>
<protein>
    <recommendedName>
        <fullName evidence="2 8">Eukaryotic translation initiation factor 2A</fullName>
        <shortName evidence="8">eIF-2A</shortName>
    </recommendedName>
</protein>
<keyword evidence="6 8" id="KW-0810">Translation regulation</keyword>
<dbReference type="FunFam" id="2.130.10.10:FF:000596">
    <property type="entry name" value="Eukaryotic translation initiation factor 2A"/>
    <property type="match status" value="1"/>
</dbReference>
<keyword evidence="7 8" id="KW-0648">Protein biosynthesis</keyword>
<keyword evidence="5" id="KW-0677">Repeat</keyword>
<dbReference type="PANTHER" id="PTHR13227:SF0">
    <property type="entry name" value="EUKARYOTIC TRANSLATION INITIATION FACTOR 2A"/>
    <property type="match status" value="1"/>
</dbReference>
<keyword evidence="3 8" id="KW-0396">Initiation factor</keyword>
<feature type="region of interest" description="Disordered" evidence="9">
    <location>
        <begin position="457"/>
        <end position="558"/>
    </location>
</feature>
<comment type="similarity">
    <text evidence="1 8">Belongs to the WD repeat EIF2A family.</text>
</comment>
<evidence type="ECO:0000256" key="5">
    <source>
        <dbReference type="ARBA" id="ARBA00022737"/>
    </source>
</evidence>
<feature type="domain" description="Translation initiation factor beta propellor-like" evidence="10">
    <location>
        <begin position="233"/>
        <end position="427"/>
    </location>
</feature>
<dbReference type="Proteomes" id="UP000094236">
    <property type="component" value="Unassembled WGS sequence"/>
</dbReference>
<comment type="function">
    <text evidence="8">Functions in the early steps of protein synthesis of a small number of specific mRNAs. Acts by directing the binding of methionyl-tRNAi to 40S ribosomal subunits. In contrast to the eIF-2 complex, it binds methionyl-tRNAi to 40S subunits in a codon-dependent manner, whereas the eIF-2 complex binds methionyl-tRNAi to 40S subunits in a GTP-dependent manner.</text>
</comment>
<gene>
    <name evidence="11" type="ORF">PACTADRAFT_75591</name>
</gene>
<evidence type="ECO:0000256" key="9">
    <source>
        <dbReference type="SAM" id="MobiDB-lite"/>
    </source>
</evidence>
<dbReference type="SUPFAM" id="SSF82171">
    <property type="entry name" value="DPP6 N-terminal domain-like"/>
    <property type="match status" value="1"/>
</dbReference>
<dbReference type="Gene3D" id="2.130.10.10">
    <property type="entry name" value="YVTN repeat-like/Quinoprotein amine dehydrogenase"/>
    <property type="match status" value="1"/>
</dbReference>
<organism evidence="11 12">
    <name type="scientific">Pachysolen tannophilus NRRL Y-2460</name>
    <dbReference type="NCBI Taxonomy" id="669874"/>
    <lineage>
        <taxon>Eukaryota</taxon>
        <taxon>Fungi</taxon>
        <taxon>Dikarya</taxon>
        <taxon>Ascomycota</taxon>
        <taxon>Saccharomycotina</taxon>
        <taxon>Pichiomycetes</taxon>
        <taxon>Pachysolenaceae</taxon>
        <taxon>Pachysolen</taxon>
    </lineage>
</organism>
<evidence type="ECO:0000256" key="2">
    <source>
        <dbReference type="ARBA" id="ARBA00013819"/>
    </source>
</evidence>
<evidence type="ECO:0000256" key="1">
    <source>
        <dbReference type="ARBA" id="ARBA00009573"/>
    </source>
</evidence>
<name>A0A1E4TXF5_PACTA</name>